<dbReference type="EMBL" id="LQOY01000153">
    <property type="protein sequence ID" value="ORV78225.1"/>
    <property type="molecule type" value="Genomic_DNA"/>
</dbReference>
<evidence type="ECO:0000313" key="3">
    <source>
        <dbReference type="Proteomes" id="UP000093757"/>
    </source>
</evidence>
<accession>A0A1A6BCG8</accession>
<organism evidence="1 3">
    <name type="scientific">Mycobacterium gordonae</name>
    <dbReference type="NCBI Taxonomy" id="1778"/>
    <lineage>
        <taxon>Bacteria</taxon>
        <taxon>Bacillati</taxon>
        <taxon>Actinomycetota</taxon>
        <taxon>Actinomycetes</taxon>
        <taxon>Mycobacteriales</taxon>
        <taxon>Mycobacteriaceae</taxon>
        <taxon>Mycobacterium</taxon>
    </lineage>
</organism>
<gene>
    <name evidence="1" type="ORF">A9W98_27060</name>
    <name evidence="2" type="ORF">AWC08_31730</name>
</gene>
<name>A0A1A6BCG8_MYCGO</name>
<evidence type="ECO:0000313" key="1">
    <source>
        <dbReference type="EMBL" id="OBR99999.1"/>
    </source>
</evidence>
<evidence type="ECO:0000313" key="4">
    <source>
        <dbReference type="Proteomes" id="UP000193928"/>
    </source>
</evidence>
<sequence>MRTGHHRLADGSLLRVDRERGRWVGSLYTPDLQVKAEVVGSDADVQVWADNIERRWRSWSSPSSAA</sequence>
<dbReference type="Proteomes" id="UP000193928">
    <property type="component" value="Unassembled WGS sequence"/>
</dbReference>
<proteinExistence type="predicted"/>
<dbReference type="EMBL" id="MAEM01000392">
    <property type="protein sequence ID" value="OBR99999.1"/>
    <property type="molecule type" value="Genomic_DNA"/>
</dbReference>
<reference evidence="2 4" key="1">
    <citation type="submission" date="2016-01" db="EMBL/GenBank/DDBJ databases">
        <title>The new phylogeny of the genus Mycobacterium.</title>
        <authorList>
            <person name="Tarcisio F."/>
            <person name="Conor M."/>
            <person name="Antonella G."/>
            <person name="Elisabetta G."/>
            <person name="Giulia F.S."/>
            <person name="Sara T."/>
            <person name="Anna F."/>
            <person name="Clotilde B."/>
            <person name="Roberto B."/>
            <person name="Veronica D.S."/>
            <person name="Fabio R."/>
            <person name="Monica P."/>
            <person name="Olivier J."/>
            <person name="Enrico T."/>
            <person name="Nicola S."/>
        </authorList>
    </citation>
    <scope>NUCLEOTIDE SEQUENCE [LARGE SCALE GENOMIC DNA]</scope>
    <source>
        <strain evidence="2 4">DSM 44160</strain>
    </source>
</reference>
<protein>
    <submittedName>
        <fullName evidence="1">Uncharacterized protein</fullName>
    </submittedName>
</protein>
<dbReference type="AlphaFoldDB" id="A0A1A6BCG8"/>
<reference evidence="1 3" key="2">
    <citation type="submission" date="2016-06" db="EMBL/GenBank/DDBJ databases">
        <authorList>
            <person name="Kjaerup R.B."/>
            <person name="Dalgaard T.S."/>
            <person name="Juul-Madsen H.R."/>
        </authorList>
    </citation>
    <scope>NUCLEOTIDE SEQUENCE [LARGE SCALE GENOMIC DNA]</scope>
    <source>
        <strain evidence="1 3">1245752.6</strain>
    </source>
</reference>
<dbReference type="Proteomes" id="UP000093757">
    <property type="component" value="Unassembled WGS sequence"/>
</dbReference>
<comment type="caution">
    <text evidence="1">The sequence shown here is derived from an EMBL/GenBank/DDBJ whole genome shotgun (WGS) entry which is preliminary data.</text>
</comment>
<keyword evidence="4" id="KW-1185">Reference proteome</keyword>
<evidence type="ECO:0000313" key="2">
    <source>
        <dbReference type="EMBL" id="ORV78225.1"/>
    </source>
</evidence>